<reference evidence="8" key="1">
    <citation type="submission" date="2017-08" db="EMBL/GenBank/DDBJ databases">
        <title>A dynamic microbial community with high functional redundancy inhabits the cold, oxic subseafloor aquifer.</title>
        <authorList>
            <person name="Tully B.J."/>
            <person name="Wheat C.G."/>
            <person name="Glazer B.T."/>
            <person name="Huber J.A."/>
        </authorList>
    </citation>
    <scope>NUCLEOTIDE SEQUENCE [LARGE SCALE GENOMIC DNA]</scope>
</reference>
<name>A0A2A5AI53_9GAMM</name>
<dbReference type="Pfam" id="PF01168">
    <property type="entry name" value="Ala_racemase_N"/>
    <property type="match status" value="1"/>
</dbReference>
<keyword evidence="3" id="KW-0413">Isomerase</keyword>
<dbReference type="GO" id="GO:0030632">
    <property type="term" value="P:D-alanine biosynthetic process"/>
    <property type="evidence" value="ECO:0007669"/>
    <property type="project" value="TreeGrafter"/>
</dbReference>
<feature type="binding site" evidence="5">
    <location>
        <position position="200"/>
    </location>
    <ligand>
        <name>substrate</name>
    </ligand>
</feature>
<dbReference type="Proteomes" id="UP000218327">
    <property type="component" value="Unassembled WGS sequence"/>
</dbReference>
<dbReference type="InterPro" id="IPR000821">
    <property type="entry name" value="Ala_racemase"/>
</dbReference>
<dbReference type="PROSITE" id="PS00395">
    <property type="entry name" value="ALANINE_RACEMASE"/>
    <property type="match status" value="1"/>
</dbReference>
<dbReference type="SUPFAM" id="SSF50621">
    <property type="entry name" value="Alanine racemase C-terminal domain-like"/>
    <property type="match status" value="1"/>
</dbReference>
<sequence>MNSRIIKLRNFFLFLTVLLIAVGGVNAPSYSQVNLAMEDYPQPLLNHIADWNTKQTSKEQRPDTYIVIDQKAFYDNIRLIKTELLSASTKLMVVIKSDAYGHGLELLGNVAEMAGADYFGITENHSLRTMNKMNLNTPIVRLRLASNHELLTVHSNPDQYGEVEEMVGNLQMAGLLSAIGEEQNRNIKIHLNLNTGGMSRNGFDMNVAEIQTQLLSLFELKNIQVAGIMTHFPNADATDLSETRAALAVFKEQADWIIENAKLNRRNVLLHVANTSTTLRLPEAHLDMVRVGSLVFGEKLEKEAPDALQHLMSVYSKVGQINFYSKGSSVGYGSNYTLQQDSYLANIPIGKVNGIPRDLIEVLIGGKRYPTVGNMSMNTTMVDITDGWGEITSGDEVVIFGKQNQDEIRVEDHWLPTISDVHTFIGQLNHNARFSKLYSIE</sequence>
<dbReference type="InterPro" id="IPR009006">
    <property type="entry name" value="Ala_racemase/Decarboxylase_C"/>
</dbReference>
<organism evidence="7 8">
    <name type="scientific">SAR86 cluster bacterium</name>
    <dbReference type="NCBI Taxonomy" id="2030880"/>
    <lineage>
        <taxon>Bacteria</taxon>
        <taxon>Pseudomonadati</taxon>
        <taxon>Pseudomonadota</taxon>
        <taxon>Gammaproteobacteria</taxon>
        <taxon>SAR86 cluster</taxon>
    </lineage>
</organism>
<gene>
    <name evidence="7" type="primary">alr</name>
    <name evidence="7" type="ORF">COA96_16480</name>
</gene>
<dbReference type="Pfam" id="PF00842">
    <property type="entry name" value="Ala_racemase_C"/>
    <property type="match status" value="1"/>
</dbReference>
<feature type="domain" description="Alanine racemase C-terminal" evidence="6">
    <location>
        <begin position="311"/>
        <end position="426"/>
    </location>
</feature>
<dbReference type="NCBIfam" id="TIGR00492">
    <property type="entry name" value="alr"/>
    <property type="match status" value="1"/>
</dbReference>
<comment type="cofactor">
    <cofactor evidence="1 4">
        <name>pyridoxal 5'-phosphate</name>
        <dbReference type="ChEBI" id="CHEBI:597326"/>
    </cofactor>
</comment>
<dbReference type="Gene3D" id="2.40.37.10">
    <property type="entry name" value="Lyase, Ornithine Decarboxylase, Chain A, domain 1"/>
    <property type="match status" value="1"/>
</dbReference>
<dbReference type="SMART" id="SM01005">
    <property type="entry name" value="Ala_racemase_C"/>
    <property type="match status" value="1"/>
</dbReference>
<evidence type="ECO:0000256" key="5">
    <source>
        <dbReference type="PIRSR" id="PIRSR600821-52"/>
    </source>
</evidence>
<dbReference type="InterPro" id="IPR020622">
    <property type="entry name" value="Ala_racemase_pyridoxalP-BS"/>
</dbReference>
<evidence type="ECO:0000313" key="8">
    <source>
        <dbReference type="Proteomes" id="UP000218327"/>
    </source>
</evidence>
<dbReference type="InterPro" id="IPR001608">
    <property type="entry name" value="Ala_racemase_N"/>
</dbReference>
<dbReference type="Gene3D" id="3.20.20.10">
    <property type="entry name" value="Alanine racemase"/>
    <property type="match status" value="1"/>
</dbReference>
<accession>A0A2A5AI53</accession>
<dbReference type="AlphaFoldDB" id="A0A2A5AI53"/>
<dbReference type="EMBL" id="NVVJ01000094">
    <property type="protein sequence ID" value="PCJ18992.1"/>
    <property type="molecule type" value="Genomic_DNA"/>
</dbReference>
<proteinExistence type="predicted"/>
<protein>
    <submittedName>
        <fullName evidence="7">Alanine racemase</fullName>
    </submittedName>
</protein>
<dbReference type="GO" id="GO:0008784">
    <property type="term" value="F:alanine racemase activity"/>
    <property type="evidence" value="ECO:0007669"/>
    <property type="project" value="InterPro"/>
</dbReference>
<evidence type="ECO:0000256" key="1">
    <source>
        <dbReference type="ARBA" id="ARBA00001933"/>
    </source>
</evidence>
<evidence type="ECO:0000256" key="4">
    <source>
        <dbReference type="PIRSR" id="PIRSR600821-50"/>
    </source>
</evidence>
<dbReference type="InterPro" id="IPR011079">
    <property type="entry name" value="Ala_racemase_C"/>
</dbReference>
<comment type="caution">
    <text evidence="7">The sequence shown here is derived from an EMBL/GenBank/DDBJ whole genome shotgun (WGS) entry which is preliminary data.</text>
</comment>
<dbReference type="GO" id="GO:0030170">
    <property type="term" value="F:pyridoxal phosphate binding"/>
    <property type="evidence" value="ECO:0007669"/>
    <property type="project" value="TreeGrafter"/>
</dbReference>
<evidence type="ECO:0000256" key="2">
    <source>
        <dbReference type="ARBA" id="ARBA00022898"/>
    </source>
</evidence>
<dbReference type="PANTHER" id="PTHR30511:SF0">
    <property type="entry name" value="ALANINE RACEMASE, CATABOLIC-RELATED"/>
    <property type="match status" value="1"/>
</dbReference>
<feature type="binding site" evidence="5">
    <location>
        <position position="377"/>
    </location>
    <ligand>
        <name>substrate</name>
    </ligand>
</feature>
<dbReference type="PRINTS" id="PR00992">
    <property type="entry name" value="ALARACEMASE"/>
</dbReference>
<dbReference type="GO" id="GO:0005829">
    <property type="term" value="C:cytosol"/>
    <property type="evidence" value="ECO:0007669"/>
    <property type="project" value="TreeGrafter"/>
</dbReference>
<evidence type="ECO:0000313" key="7">
    <source>
        <dbReference type="EMBL" id="PCJ18992.1"/>
    </source>
</evidence>
<feature type="modified residue" description="N6-(pyridoxal phosphate)lysine" evidence="4">
    <location>
        <position position="96"/>
    </location>
</feature>
<dbReference type="PANTHER" id="PTHR30511">
    <property type="entry name" value="ALANINE RACEMASE"/>
    <property type="match status" value="1"/>
</dbReference>
<dbReference type="InterPro" id="IPR029066">
    <property type="entry name" value="PLP-binding_barrel"/>
</dbReference>
<evidence type="ECO:0000259" key="6">
    <source>
        <dbReference type="SMART" id="SM01005"/>
    </source>
</evidence>
<dbReference type="SUPFAM" id="SSF51419">
    <property type="entry name" value="PLP-binding barrel"/>
    <property type="match status" value="1"/>
</dbReference>
<keyword evidence="2 4" id="KW-0663">Pyridoxal phosphate</keyword>
<evidence type="ECO:0000256" key="3">
    <source>
        <dbReference type="ARBA" id="ARBA00023235"/>
    </source>
</evidence>